<dbReference type="GO" id="GO:0006955">
    <property type="term" value="P:immune response"/>
    <property type="evidence" value="ECO:0000318"/>
    <property type="project" value="GO_Central"/>
</dbReference>
<dbReference type="FunCoup" id="A0A6I8N725">
    <property type="interactions" value="170"/>
</dbReference>
<reference evidence="5 6" key="1">
    <citation type="journal article" date="2008" name="Nature">
        <title>Genome analysis of the platypus reveals unique signatures of evolution.</title>
        <authorList>
            <person name="Warren W.C."/>
            <person name="Hillier L.W."/>
            <person name="Marshall Graves J.A."/>
            <person name="Birney E."/>
            <person name="Ponting C.P."/>
            <person name="Grutzner F."/>
            <person name="Belov K."/>
            <person name="Miller W."/>
            <person name="Clarke L."/>
            <person name="Chinwalla A.T."/>
            <person name="Yang S.P."/>
            <person name="Heger A."/>
            <person name="Locke D.P."/>
            <person name="Miethke P."/>
            <person name="Waters P.D."/>
            <person name="Veyrunes F."/>
            <person name="Fulton L."/>
            <person name="Fulton B."/>
            <person name="Graves T."/>
            <person name="Wallis J."/>
            <person name="Puente X.S."/>
            <person name="Lopez-Otin C."/>
            <person name="Ordonez G.R."/>
            <person name="Eichler E.E."/>
            <person name="Chen L."/>
            <person name="Cheng Z."/>
            <person name="Deakin J.E."/>
            <person name="Alsop A."/>
            <person name="Thompson K."/>
            <person name="Kirby P."/>
            <person name="Papenfuss A.T."/>
            <person name="Wakefield M.J."/>
            <person name="Olender T."/>
            <person name="Lancet D."/>
            <person name="Huttley G.A."/>
            <person name="Smit A.F."/>
            <person name="Pask A."/>
            <person name="Temple-Smith P."/>
            <person name="Batzer M.A."/>
            <person name="Walker J.A."/>
            <person name="Konkel M.K."/>
            <person name="Harris R.S."/>
            <person name="Whittington C.M."/>
            <person name="Wong E.S."/>
            <person name="Gemmell N.J."/>
            <person name="Buschiazzo E."/>
            <person name="Vargas Jentzsch I.M."/>
            <person name="Merkel A."/>
            <person name="Schmitz J."/>
            <person name="Zemann A."/>
            <person name="Churakov G."/>
            <person name="Kriegs J.O."/>
            <person name="Brosius J."/>
            <person name="Murchison E.P."/>
            <person name="Sachidanandam R."/>
            <person name="Smith C."/>
            <person name="Hannon G.J."/>
            <person name="Tsend-Ayush E."/>
            <person name="McMillan D."/>
            <person name="Attenborough R."/>
            <person name="Rens W."/>
            <person name="Ferguson-Smith M."/>
            <person name="Lefevre C.M."/>
            <person name="Sharp J.A."/>
            <person name="Nicholas K.R."/>
            <person name="Ray D.A."/>
            <person name="Kube M."/>
            <person name="Reinhardt R."/>
            <person name="Pringle T.H."/>
            <person name="Taylor J."/>
            <person name="Jones R.C."/>
            <person name="Nixon B."/>
            <person name="Dacheux J.L."/>
            <person name="Niwa H."/>
            <person name="Sekita Y."/>
            <person name="Huang X."/>
            <person name="Stark A."/>
            <person name="Kheradpour P."/>
            <person name="Kellis M."/>
            <person name="Flicek P."/>
            <person name="Chen Y."/>
            <person name="Webber C."/>
            <person name="Hardison R."/>
            <person name="Nelson J."/>
            <person name="Hallsworth-Pepin K."/>
            <person name="Delehaunty K."/>
            <person name="Markovic C."/>
            <person name="Minx P."/>
            <person name="Feng Y."/>
            <person name="Kremitzki C."/>
            <person name="Mitreva M."/>
            <person name="Glasscock J."/>
            <person name="Wylie T."/>
            <person name="Wohldmann P."/>
            <person name="Thiru P."/>
            <person name="Nhan M.N."/>
            <person name="Pohl C.S."/>
            <person name="Smith S.M."/>
            <person name="Hou S."/>
            <person name="Nefedov M."/>
            <person name="de Jong P.J."/>
            <person name="Renfree M.B."/>
            <person name="Mardis E.R."/>
            <person name="Wilson R.K."/>
        </authorList>
    </citation>
    <scope>NUCLEOTIDE SEQUENCE [LARGE SCALE GENOMIC DNA]</scope>
    <source>
        <strain evidence="5 6">Glennie</strain>
    </source>
</reference>
<evidence type="ECO:0000259" key="4">
    <source>
        <dbReference type="PROSITE" id="PS50041"/>
    </source>
</evidence>
<dbReference type="InterPro" id="IPR016186">
    <property type="entry name" value="C-type_lectin-like/link_sf"/>
</dbReference>
<dbReference type="GO" id="GO:0030246">
    <property type="term" value="F:carbohydrate binding"/>
    <property type="evidence" value="ECO:0000318"/>
    <property type="project" value="GO_Central"/>
</dbReference>
<dbReference type="SUPFAM" id="SSF56436">
    <property type="entry name" value="C-type lectin-like"/>
    <property type="match status" value="1"/>
</dbReference>
<evidence type="ECO:0000313" key="6">
    <source>
        <dbReference type="Proteomes" id="UP000002279"/>
    </source>
</evidence>
<accession>A0A6I8N725</accession>
<keyword evidence="6" id="KW-1185">Reference proteome</keyword>
<dbReference type="InterPro" id="IPR050111">
    <property type="entry name" value="C-type_lectin/snaclec_domain"/>
</dbReference>
<gene>
    <name evidence="5" type="primary">FCER2</name>
</gene>
<keyword evidence="3" id="KW-0812">Transmembrane</keyword>
<dbReference type="CTD" id="2208"/>
<keyword evidence="1" id="KW-0430">Lectin</keyword>
<dbReference type="PROSITE" id="PS00615">
    <property type="entry name" value="C_TYPE_LECTIN_1"/>
    <property type="match status" value="1"/>
</dbReference>
<keyword evidence="3" id="KW-1133">Transmembrane helix</keyword>
<feature type="transmembrane region" description="Helical" evidence="3">
    <location>
        <begin position="39"/>
        <end position="62"/>
    </location>
</feature>
<organism evidence="5 6">
    <name type="scientific">Ornithorhynchus anatinus</name>
    <name type="common">Duckbill platypus</name>
    <dbReference type="NCBI Taxonomy" id="9258"/>
    <lineage>
        <taxon>Eukaryota</taxon>
        <taxon>Metazoa</taxon>
        <taxon>Chordata</taxon>
        <taxon>Craniata</taxon>
        <taxon>Vertebrata</taxon>
        <taxon>Euteleostomi</taxon>
        <taxon>Mammalia</taxon>
        <taxon>Monotremata</taxon>
        <taxon>Ornithorhynchidae</taxon>
        <taxon>Ornithorhynchus</taxon>
    </lineage>
</organism>
<dbReference type="InterPro" id="IPR033989">
    <property type="entry name" value="CD209-like_CTLD"/>
</dbReference>
<dbReference type="GO" id="GO:0038187">
    <property type="term" value="F:pattern recognition receptor activity"/>
    <property type="evidence" value="ECO:0000318"/>
    <property type="project" value="GO_Central"/>
</dbReference>
<evidence type="ECO:0000256" key="3">
    <source>
        <dbReference type="SAM" id="Phobius"/>
    </source>
</evidence>
<dbReference type="SMART" id="SM00034">
    <property type="entry name" value="CLECT"/>
    <property type="match status" value="1"/>
</dbReference>
<dbReference type="GeneTree" id="ENSGT00940000162574"/>
<protein>
    <submittedName>
        <fullName evidence="5">Fc epsilon receptor II</fullName>
    </submittedName>
</protein>
<dbReference type="InParanoid" id="A0A6I8N725"/>
<keyword evidence="3" id="KW-0472">Membrane</keyword>
<dbReference type="InterPro" id="IPR016187">
    <property type="entry name" value="CTDL_fold"/>
</dbReference>
<dbReference type="Proteomes" id="UP000002279">
    <property type="component" value="Chromosome X1"/>
</dbReference>
<dbReference type="InterPro" id="IPR001304">
    <property type="entry name" value="C-type_lectin-like"/>
</dbReference>
<dbReference type="RefSeq" id="XP_028905695.1">
    <property type="nucleotide sequence ID" value="XM_029049862.2"/>
</dbReference>
<name>A0A6I8N725_ORNAN</name>
<dbReference type="OMA" id="PRKRCCG"/>
<dbReference type="Pfam" id="PF00059">
    <property type="entry name" value="Lectin_C"/>
    <property type="match status" value="1"/>
</dbReference>
<dbReference type="GeneID" id="103168129"/>
<dbReference type="CDD" id="cd03590">
    <property type="entry name" value="CLECT_DC-SIGN_like"/>
    <property type="match status" value="1"/>
</dbReference>
<dbReference type="Gene3D" id="3.10.100.10">
    <property type="entry name" value="Mannose-Binding Protein A, subunit A"/>
    <property type="match status" value="1"/>
</dbReference>
<dbReference type="GO" id="GO:0009897">
    <property type="term" value="C:external side of plasma membrane"/>
    <property type="evidence" value="ECO:0000318"/>
    <property type="project" value="GO_Central"/>
</dbReference>
<evidence type="ECO:0000256" key="2">
    <source>
        <dbReference type="ARBA" id="ARBA00023157"/>
    </source>
</evidence>
<dbReference type="PROSITE" id="PS50041">
    <property type="entry name" value="C_TYPE_LECTIN_2"/>
    <property type="match status" value="1"/>
</dbReference>
<dbReference type="AlphaFoldDB" id="A0A6I8N725"/>
<sequence>MEQEVKWNGSEQVEINDMSPRSEGFSKLPSIGQQTCGKATVLLFVVLLISVVLWASLLFLLLSRTAEMSQDLQQLQEKESLRKNDSGILSVLKQLQDHQTMLKNTEEALQKDLEMVKSEQATAKFTSTQLSRSLEKFRDDQTSLKSQVLNENSAAQQERGQIQGQVERLWIELQRMNGSSCLKCPDNWQLFQKNCYYFGEEIKTWIQAKSACLAQLGHLVIIHSKEEQAFLTKKATKKGYWIGLRNSALEEQLLWVDGSSLDYTNWNLGEPNNQGQGEDCVMMRSNGKWNDATCRGGQEGWICEKLAIC</sequence>
<reference evidence="5" key="2">
    <citation type="submission" date="2025-08" db="UniProtKB">
        <authorList>
            <consortium name="Ensembl"/>
        </authorList>
    </citation>
    <scope>IDENTIFICATION</scope>
    <source>
        <strain evidence="5">Glennie</strain>
    </source>
</reference>
<proteinExistence type="predicted"/>
<dbReference type="InterPro" id="IPR018378">
    <property type="entry name" value="C-type_lectin_CS"/>
</dbReference>
<feature type="domain" description="C-type lectin" evidence="4">
    <location>
        <begin position="191"/>
        <end position="294"/>
    </location>
</feature>
<dbReference type="Bgee" id="ENSOANG00000038482">
    <property type="expression patterns" value="Expressed in endometrium and 6 other cell types or tissues"/>
</dbReference>
<keyword evidence="2" id="KW-1015">Disulfide bond</keyword>
<evidence type="ECO:0000313" key="5">
    <source>
        <dbReference type="Ensembl" id="ENSOANP00000036742.1"/>
    </source>
</evidence>
<evidence type="ECO:0000256" key="1">
    <source>
        <dbReference type="ARBA" id="ARBA00022734"/>
    </source>
</evidence>
<dbReference type="PANTHER" id="PTHR22803">
    <property type="entry name" value="MANNOSE, PHOSPHOLIPASE, LECTIN RECEPTOR RELATED"/>
    <property type="match status" value="1"/>
</dbReference>
<dbReference type="Ensembl" id="ENSOANT00000059713.1">
    <property type="protein sequence ID" value="ENSOANP00000036742.1"/>
    <property type="gene ID" value="ENSOANG00000038482.1"/>
</dbReference>
<reference evidence="5" key="3">
    <citation type="submission" date="2025-09" db="UniProtKB">
        <authorList>
            <consortium name="Ensembl"/>
        </authorList>
    </citation>
    <scope>IDENTIFICATION</scope>
    <source>
        <strain evidence="5">Glennie</strain>
    </source>
</reference>